<dbReference type="GO" id="GO:0016853">
    <property type="term" value="F:isomerase activity"/>
    <property type="evidence" value="ECO:0007669"/>
    <property type="project" value="UniProtKB-KW"/>
</dbReference>
<name>A0A2T4ZGC5_9HYPH</name>
<evidence type="ECO:0000259" key="1">
    <source>
        <dbReference type="Pfam" id="PF12680"/>
    </source>
</evidence>
<dbReference type="AlphaFoldDB" id="A0A2T4ZGC5"/>
<dbReference type="InterPro" id="IPR037401">
    <property type="entry name" value="SnoaL-like"/>
</dbReference>
<dbReference type="PANTHER" id="PTHR41252">
    <property type="entry name" value="BLR2505 PROTEIN"/>
    <property type="match status" value="1"/>
</dbReference>
<dbReference type="OrthoDB" id="8480116at2"/>
<evidence type="ECO:0000313" key="3">
    <source>
        <dbReference type="Proteomes" id="UP000241808"/>
    </source>
</evidence>
<keyword evidence="2" id="KW-0413">Isomerase</keyword>
<reference evidence="2 3" key="1">
    <citation type="submission" date="2018-04" db="EMBL/GenBank/DDBJ databases">
        <title>Genomic Encyclopedia of Archaeal and Bacterial Type Strains, Phase II (KMG-II): from individual species to whole genera.</title>
        <authorList>
            <person name="Goeker M."/>
        </authorList>
    </citation>
    <scope>NUCLEOTIDE SEQUENCE [LARGE SCALE GENOMIC DNA]</scope>
    <source>
        <strain evidence="2 3">DSM 25521</strain>
    </source>
</reference>
<dbReference type="Proteomes" id="UP000241808">
    <property type="component" value="Unassembled WGS sequence"/>
</dbReference>
<proteinExistence type="predicted"/>
<gene>
    <name evidence="2" type="ORF">C8P69_102328</name>
</gene>
<keyword evidence="3" id="KW-1185">Reference proteome</keyword>
<dbReference type="RefSeq" id="WP_108174874.1">
    <property type="nucleotide sequence ID" value="NZ_PZZL01000002.1"/>
</dbReference>
<dbReference type="EMBL" id="PZZL01000002">
    <property type="protein sequence ID" value="PTM60943.1"/>
    <property type="molecule type" value="Genomic_DNA"/>
</dbReference>
<dbReference type="Gene3D" id="3.10.450.50">
    <property type="match status" value="1"/>
</dbReference>
<dbReference type="PANTHER" id="PTHR41252:SF1">
    <property type="entry name" value="BLR2505 PROTEIN"/>
    <property type="match status" value="1"/>
</dbReference>
<dbReference type="InterPro" id="IPR032710">
    <property type="entry name" value="NTF2-like_dom_sf"/>
</dbReference>
<comment type="caution">
    <text evidence="2">The sequence shown here is derived from an EMBL/GenBank/DDBJ whole genome shotgun (WGS) entry which is preliminary data.</text>
</comment>
<organism evidence="2 3">
    <name type="scientific">Phreatobacter oligotrophus</name>
    <dbReference type="NCBI Taxonomy" id="1122261"/>
    <lineage>
        <taxon>Bacteria</taxon>
        <taxon>Pseudomonadati</taxon>
        <taxon>Pseudomonadota</taxon>
        <taxon>Alphaproteobacteria</taxon>
        <taxon>Hyphomicrobiales</taxon>
        <taxon>Phreatobacteraceae</taxon>
        <taxon>Phreatobacter</taxon>
    </lineage>
</organism>
<dbReference type="SUPFAM" id="SSF54427">
    <property type="entry name" value="NTF2-like"/>
    <property type="match status" value="1"/>
</dbReference>
<dbReference type="Pfam" id="PF12680">
    <property type="entry name" value="SnoaL_2"/>
    <property type="match status" value="1"/>
</dbReference>
<evidence type="ECO:0000313" key="2">
    <source>
        <dbReference type="EMBL" id="PTM60943.1"/>
    </source>
</evidence>
<feature type="domain" description="SnoaL-like" evidence="1">
    <location>
        <begin position="21"/>
        <end position="127"/>
    </location>
</feature>
<sequence>MAQPSLRVIAGTSLLKERLSELYAARRRGDADTFAAAFAEDGVFRIQADSRLVPEAGPYRGRPAIMRGFRDLVKRYEFVDALMVEIIADVDVAVVRRHLTLRSTTTGAIGDFDIADFVQFRSGEIIELDQYMDTASLAVLAGRI</sequence>
<accession>A0A2T4ZGC5</accession>
<protein>
    <submittedName>
        <fullName evidence="2">Ketosteroid isomerase-like protein</fullName>
    </submittedName>
</protein>